<keyword evidence="2" id="KW-1185">Reference proteome</keyword>
<feature type="non-terminal residue" evidence="1">
    <location>
        <position position="42"/>
    </location>
</feature>
<reference evidence="1" key="1">
    <citation type="submission" date="2022-08" db="EMBL/GenBank/DDBJ databases">
        <authorList>
            <person name="Kallberg Y."/>
            <person name="Tangrot J."/>
            <person name="Rosling A."/>
        </authorList>
    </citation>
    <scope>NUCLEOTIDE SEQUENCE</scope>
    <source>
        <strain evidence="1">Wild A</strain>
    </source>
</reference>
<protein>
    <submittedName>
        <fullName evidence="1">19881_t:CDS:1</fullName>
    </submittedName>
</protein>
<evidence type="ECO:0000313" key="1">
    <source>
        <dbReference type="EMBL" id="CAI2190396.1"/>
    </source>
</evidence>
<dbReference type="Proteomes" id="UP001153678">
    <property type="component" value="Unassembled WGS sequence"/>
</dbReference>
<sequence length="42" mass="4906">MDNELKELLHNYESNSLTDLQIAIRLCLKDNNRVNRHIVIVG</sequence>
<evidence type="ECO:0000313" key="2">
    <source>
        <dbReference type="Proteomes" id="UP001153678"/>
    </source>
</evidence>
<dbReference type="EMBL" id="CAMKVN010006534">
    <property type="protein sequence ID" value="CAI2190396.1"/>
    <property type="molecule type" value="Genomic_DNA"/>
</dbReference>
<name>A0A9W4WZ99_9GLOM</name>
<organism evidence="1 2">
    <name type="scientific">Funneliformis geosporum</name>
    <dbReference type="NCBI Taxonomy" id="1117311"/>
    <lineage>
        <taxon>Eukaryota</taxon>
        <taxon>Fungi</taxon>
        <taxon>Fungi incertae sedis</taxon>
        <taxon>Mucoromycota</taxon>
        <taxon>Glomeromycotina</taxon>
        <taxon>Glomeromycetes</taxon>
        <taxon>Glomerales</taxon>
        <taxon>Glomeraceae</taxon>
        <taxon>Funneliformis</taxon>
    </lineage>
</organism>
<comment type="caution">
    <text evidence="1">The sequence shown here is derived from an EMBL/GenBank/DDBJ whole genome shotgun (WGS) entry which is preliminary data.</text>
</comment>
<proteinExistence type="predicted"/>
<dbReference type="AlphaFoldDB" id="A0A9W4WZ99"/>
<gene>
    <name evidence="1" type="ORF">FWILDA_LOCUS14555</name>
</gene>
<accession>A0A9W4WZ99</accession>